<accession>A0ACB7P9R9</accession>
<protein>
    <submittedName>
        <fullName evidence="1">Uncharacterized protein</fullName>
    </submittedName>
</protein>
<proteinExistence type="predicted"/>
<dbReference type="EMBL" id="JAGIZQ010000003">
    <property type="protein sequence ID" value="KAH6635926.1"/>
    <property type="molecule type" value="Genomic_DNA"/>
</dbReference>
<comment type="caution">
    <text evidence="1">The sequence shown here is derived from an EMBL/GenBank/DDBJ whole genome shotgun (WGS) entry which is preliminary data.</text>
</comment>
<evidence type="ECO:0000313" key="2">
    <source>
        <dbReference type="Proteomes" id="UP000724584"/>
    </source>
</evidence>
<dbReference type="Proteomes" id="UP000724584">
    <property type="component" value="Unassembled WGS sequence"/>
</dbReference>
<sequence>MEKAKSTMKKGLEKVTRMDKEPLQEDRKEALNTTWPTREQHPDMTGGVDPNLGRAAHSGDPAGLAGKDSLVQPANKPRT</sequence>
<name>A0ACB7P9R9_9PEZI</name>
<gene>
    <name evidence="1" type="ORF">F5144DRAFT_160830</name>
</gene>
<evidence type="ECO:0000313" key="1">
    <source>
        <dbReference type="EMBL" id="KAH6635926.1"/>
    </source>
</evidence>
<keyword evidence="2" id="KW-1185">Reference proteome</keyword>
<organism evidence="1 2">
    <name type="scientific">Chaetomium tenue</name>
    <dbReference type="NCBI Taxonomy" id="1854479"/>
    <lineage>
        <taxon>Eukaryota</taxon>
        <taxon>Fungi</taxon>
        <taxon>Dikarya</taxon>
        <taxon>Ascomycota</taxon>
        <taxon>Pezizomycotina</taxon>
        <taxon>Sordariomycetes</taxon>
        <taxon>Sordariomycetidae</taxon>
        <taxon>Sordariales</taxon>
        <taxon>Chaetomiaceae</taxon>
        <taxon>Chaetomium</taxon>
    </lineage>
</organism>
<reference evidence="1 2" key="1">
    <citation type="journal article" date="2021" name="Nat. Commun.">
        <title>Genetic determinants of endophytism in the Arabidopsis root mycobiome.</title>
        <authorList>
            <person name="Mesny F."/>
            <person name="Miyauchi S."/>
            <person name="Thiergart T."/>
            <person name="Pickel B."/>
            <person name="Atanasova L."/>
            <person name="Karlsson M."/>
            <person name="Huettel B."/>
            <person name="Barry K.W."/>
            <person name="Haridas S."/>
            <person name="Chen C."/>
            <person name="Bauer D."/>
            <person name="Andreopoulos W."/>
            <person name="Pangilinan J."/>
            <person name="LaButti K."/>
            <person name="Riley R."/>
            <person name="Lipzen A."/>
            <person name="Clum A."/>
            <person name="Drula E."/>
            <person name="Henrissat B."/>
            <person name="Kohler A."/>
            <person name="Grigoriev I.V."/>
            <person name="Martin F.M."/>
            <person name="Hacquard S."/>
        </authorList>
    </citation>
    <scope>NUCLEOTIDE SEQUENCE [LARGE SCALE GENOMIC DNA]</scope>
    <source>
        <strain evidence="1 2">MPI-SDFR-AT-0079</strain>
    </source>
</reference>